<protein>
    <submittedName>
        <fullName evidence="1">Uncharacterized protein</fullName>
    </submittedName>
</protein>
<name>A0A4D6LDF1_VIGUN</name>
<gene>
    <name evidence="1" type="ORF">DEO72_LG3g886</name>
</gene>
<evidence type="ECO:0000313" key="1">
    <source>
        <dbReference type="EMBL" id="QCD86365.1"/>
    </source>
</evidence>
<dbReference type="EMBL" id="CP039347">
    <property type="protein sequence ID" value="QCD86365.1"/>
    <property type="molecule type" value="Genomic_DNA"/>
</dbReference>
<proteinExistence type="predicted"/>
<evidence type="ECO:0000313" key="2">
    <source>
        <dbReference type="Proteomes" id="UP000501690"/>
    </source>
</evidence>
<keyword evidence="2" id="KW-1185">Reference proteome</keyword>
<dbReference type="AlphaFoldDB" id="A0A4D6LDF1"/>
<dbReference type="Proteomes" id="UP000501690">
    <property type="component" value="Linkage Group LG3"/>
</dbReference>
<organism evidence="1 2">
    <name type="scientific">Vigna unguiculata</name>
    <name type="common">Cowpea</name>
    <dbReference type="NCBI Taxonomy" id="3917"/>
    <lineage>
        <taxon>Eukaryota</taxon>
        <taxon>Viridiplantae</taxon>
        <taxon>Streptophyta</taxon>
        <taxon>Embryophyta</taxon>
        <taxon>Tracheophyta</taxon>
        <taxon>Spermatophyta</taxon>
        <taxon>Magnoliopsida</taxon>
        <taxon>eudicotyledons</taxon>
        <taxon>Gunneridae</taxon>
        <taxon>Pentapetalae</taxon>
        <taxon>rosids</taxon>
        <taxon>fabids</taxon>
        <taxon>Fabales</taxon>
        <taxon>Fabaceae</taxon>
        <taxon>Papilionoideae</taxon>
        <taxon>50 kb inversion clade</taxon>
        <taxon>NPAAA clade</taxon>
        <taxon>indigoferoid/millettioid clade</taxon>
        <taxon>Phaseoleae</taxon>
        <taxon>Vigna</taxon>
    </lineage>
</organism>
<accession>A0A4D6LDF1</accession>
<sequence length="125" mass="14011">MFSLDESRRCFFFPGLKVMKSQGSHGSFCTSKEISICTSRNNTNPLTTRIAEATTRRRGNAKRTTTRWRDASRWWAIVAYAFGGRAILVRCCPTKHNNGLVDLVEFAMVALFLGFSSHSGSGLRK</sequence>
<reference evidence="1 2" key="1">
    <citation type="submission" date="2019-04" db="EMBL/GenBank/DDBJ databases">
        <title>An improved genome assembly and genetic linkage map for asparagus bean, Vigna unguiculata ssp. sesquipedialis.</title>
        <authorList>
            <person name="Xia Q."/>
            <person name="Zhang R."/>
            <person name="Dong Y."/>
        </authorList>
    </citation>
    <scope>NUCLEOTIDE SEQUENCE [LARGE SCALE GENOMIC DNA]</scope>
    <source>
        <tissue evidence="1">Leaf</tissue>
    </source>
</reference>